<name>A0A3P8JMP9_9TREM</name>
<gene>
    <name evidence="1" type="ORF">SMTD_LOCUS15753</name>
</gene>
<dbReference type="Proteomes" id="UP000269396">
    <property type="component" value="Unassembled WGS sequence"/>
</dbReference>
<dbReference type="AlphaFoldDB" id="A0A3P8JMP9"/>
<reference evidence="1 2" key="1">
    <citation type="submission" date="2018-11" db="EMBL/GenBank/DDBJ databases">
        <authorList>
            <consortium name="Pathogen Informatics"/>
        </authorList>
    </citation>
    <scope>NUCLEOTIDE SEQUENCE [LARGE SCALE GENOMIC DNA]</scope>
    <source>
        <strain>Denwood</strain>
        <strain evidence="2">Zambia</strain>
    </source>
</reference>
<proteinExistence type="predicted"/>
<evidence type="ECO:0000313" key="1">
    <source>
        <dbReference type="EMBL" id="VDP69409.1"/>
    </source>
</evidence>
<organism evidence="1 2">
    <name type="scientific">Schistosoma mattheei</name>
    <dbReference type="NCBI Taxonomy" id="31246"/>
    <lineage>
        <taxon>Eukaryota</taxon>
        <taxon>Metazoa</taxon>
        <taxon>Spiralia</taxon>
        <taxon>Lophotrochozoa</taxon>
        <taxon>Platyhelminthes</taxon>
        <taxon>Trematoda</taxon>
        <taxon>Digenea</taxon>
        <taxon>Strigeidida</taxon>
        <taxon>Schistosomatoidea</taxon>
        <taxon>Schistosomatidae</taxon>
        <taxon>Schistosoma</taxon>
    </lineage>
</organism>
<accession>A0A3P8JMP9</accession>
<sequence>MRWLGLVFRMPEYRLPRRSMLISVGDGWKKVRGGQTKTWHQSIVTNFWSERCWKMQITWSGSL</sequence>
<evidence type="ECO:0000313" key="2">
    <source>
        <dbReference type="Proteomes" id="UP000269396"/>
    </source>
</evidence>
<dbReference type="EMBL" id="UZAL01036250">
    <property type="protein sequence ID" value="VDP69409.1"/>
    <property type="molecule type" value="Genomic_DNA"/>
</dbReference>
<protein>
    <submittedName>
        <fullName evidence="1">Uncharacterized protein</fullName>
    </submittedName>
</protein>
<keyword evidence="2" id="KW-1185">Reference proteome</keyword>